<accession>A0A1F6CW25</accession>
<reference evidence="2 3" key="1">
    <citation type="journal article" date="2016" name="Nat. Commun.">
        <title>Thousands of microbial genomes shed light on interconnected biogeochemical processes in an aquifer system.</title>
        <authorList>
            <person name="Anantharaman K."/>
            <person name="Brown C.T."/>
            <person name="Hug L.A."/>
            <person name="Sharon I."/>
            <person name="Castelle C.J."/>
            <person name="Probst A.J."/>
            <person name="Thomas B.C."/>
            <person name="Singh A."/>
            <person name="Wilkins M.J."/>
            <person name="Karaoz U."/>
            <person name="Brodie E.L."/>
            <person name="Williams K.H."/>
            <person name="Hubbard S.S."/>
            <person name="Banfield J.F."/>
        </authorList>
    </citation>
    <scope>NUCLEOTIDE SEQUENCE [LARGE SCALE GENOMIC DNA]</scope>
</reference>
<keyword evidence="1" id="KW-0472">Membrane</keyword>
<protein>
    <submittedName>
        <fullName evidence="2">Uncharacterized protein</fullName>
    </submittedName>
</protein>
<gene>
    <name evidence="2" type="ORF">A2851_00150</name>
</gene>
<evidence type="ECO:0000256" key="1">
    <source>
        <dbReference type="SAM" id="Phobius"/>
    </source>
</evidence>
<evidence type="ECO:0000313" key="2">
    <source>
        <dbReference type="EMBL" id="OGG53376.1"/>
    </source>
</evidence>
<comment type="caution">
    <text evidence="2">The sequence shown here is derived from an EMBL/GenBank/DDBJ whole genome shotgun (WGS) entry which is preliminary data.</text>
</comment>
<name>A0A1F6CW25_9BACT</name>
<keyword evidence="1" id="KW-0812">Transmembrane</keyword>
<evidence type="ECO:0000313" key="3">
    <source>
        <dbReference type="Proteomes" id="UP000176863"/>
    </source>
</evidence>
<feature type="transmembrane region" description="Helical" evidence="1">
    <location>
        <begin position="7"/>
        <end position="29"/>
    </location>
</feature>
<keyword evidence="1" id="KW-1133">Transmembrane helix</keyword>
<feature type="transmembrane region" description="Helical" evidence="1">
    <location>
        <begin position="41"/>
        <end position="60"/>
    </location>
</feature>
<feature type="transmembrane region" description="Helical" evidence="1">
    <location>
        <begin position="72"/>
        <end position="94"/>
    </location>
</feature>
<dbReference type="AlphaFoldDB" id="A0A1F6CW25"/>
<dbReference type="Proteomes" id="UP000176863">
    <property type="component" value="Unassembled WGS sequence"/>
</dbReference>
<proteinExistence type="predicted"/>
<dbReference type="EMBL" id="MFKT01000013">
    <property type="protein sequence ID" value="OGG53376.1"/>
    <property type="molecule type" value="Genomic_DNA"/>
</dbReference>
<feature type="transmembrane region" description="Helical" evidence="1">
    <location>
        <begin position="114"/>
        <end position="137"/>
    </location>
</feature>
<organism evidence="2 3">
    <name type="scientific">Candidatus Kaiserbacteria bacterium RIFCSPHIGHO2_01_FULL_53_29</name>
    <dbReference type="NCBI Taxonomy" id="1798480"/>
    <lineage>
        <taxon>Bacteria</taxon>
        <taxon>Candidatus Kaiseribacteriota</taxon>
    </lineage>
</organism>
<sequence>MNVERAILVAFLGNYLINTVVAAVVALVPASTGGGVLTPQYISFVVLAIIVVGILAWWYMSHGNSNLKGGAMFGALGFVVAIVTAFVTGVAGVLAQTGSLASVASVLPNFWPFLANWSTLVLLGYWVIPAALVGWYLQQKSAPMSSTM</sequence>
<dbReference type="STRING" id="1798480.A2851_00150"/>